<feature type="transmembrane region" description="Helical" evidence="10">
    <location>
        <begin position="274"/>
        <end position="295"/>
    </location>
</feature>
<dbReference type="InterPro" id="IPR005672">
    <property type="entry name" value="Phosphate_PstA"/>
</dbReference>
<dbReference type="GO" id="GO:0035435">
    <property type="term" value="P:phosphate ion transmembrane transport"/>
    <property type="evidence" value="ECO:0007669"/>
    <property type="project" value="InterPro"/>
</dbReference>
<keyword evidence="7 10" id="KW-0812">Transmembrane</keyword>
<dbReference type="InterPro" id="IPR051408">
    <property type="entry name" value="Phosphate_transprt_permease"/>
</dbReference>
<keyword evidence="6" id="KW-0592">Phosphate transport</keyword>
<gene>
    <name evidence="12" type="ORF">SAMN04489718_3445</name>
</gene>
<feature type="transmembrane region" description="Helical" evidence="10">
    <location>
        <begin position="93"/>
        <end position="115"/>
    </location>
</feature>
<dbReference type="RefSeq" id="WP_092525565.1">
    <property type="nucleotide sequence ID" value="NZ_FNKO01000002.1"/>
</dbReference>
<evidence type="ECO:0000256" key="8">
    <source>
        <dbReference type="ARBA" id="ARBA00022989"/>
    </source>
</evidence>
<feature type="transmembrane region" description="Helical" evidence="10">
    <location>
        <begin position="160"/>
        <end position="183"/>
    </location>
</feature>
<dbReference type="PROSITE" id="PS50928">
    <property type="entry name" value="ABC_TM1"/>
    <property type="match status" value="1"/>
</dbReference>
<dbReference type="Gene3D" id="1.10.3720.10">
    <property type="entry name" value="MetI-like"/>
    <property type="match status" value="1"/>
</dbReference>
<keyword evidence="13" id="KW-1185">Reference proteome</keyword>
<comment type="similarity">
    <text evidence="3 10">Belongs to the binding-protein-dependent transport system permease family. CysTW subfamily.</text>
</comment>
<protein>
    <recommendedName>
        <fullName evidence="10">Phosphate transport system permease protein PstA</fullName>
    </recommendedName>
</protein>
<keyword evidence="5 10" id="KW-1003">Cell membrane</keyword>
<evidence type="ECO:0000256" key="10">
    <source>
        <dbReference type="RuleBase" id="RU363043"/>
    </source>
</evidence>
<comment type="subcellular location">
    <subcellularLocation>
        <location evidence="2 10">Cell membrane</location>
        <topology evidence="2 10">Multi-pass membrane protein</topology>
    </subcellularLocation>
</comment>
<evidence type="ECO:0000256" key="2">
    <source>
        <dbReference type="ARBA" id="ARBA00004651"/>
    </source>
</evidence>
<keyword evidence="8 10" id="KW-1133">Transmembrane helix</keyword>
<evidence type="ECO:0000256" key="3">
    <source>
        <dbReference type="ARBA" id="ARBA00007069"/>
    </source>
</evidence>
<evidence type="ECO:0000256" key="4">
    <source>
        <dbReference type="ARBA" id="ARBA00022448"/>
    </source>
</evidence>
<dbReference type="STRING" id="995062.SAMN04489718_3445"/>
<dbReference type="EMBL" id="FNKO01000002">
    <property type="protein sequence ID" value="SDR08662.1"/>
    <property type="molecule type" value="Genomic_DNA"/>
</dbReference>
<dbReference type="NCBIfam" id="TIGR00974">
    <property type="entry name" value="3a0107s02c"/>
    <property type="match status" value="1"/>
</dbReference>
<dbReference type="InterPro" id="IPR035906">
    <property type="entry name" value="MetI-like_sf"/>
</dbReference>
<dbReference type="AlphaFoldDB" id="A0A1H1G5X1"/>
<dbReference type="Proteomes" id="UP000199301">
    <property type="component" value="Unassembled WGS sequence"/>
</dbReference>
<feature type="transmembrane region" description="Helical" evidence="10">
    <location>
        <begin position="30"/>
        <end position="54"/>
    </location>
</feature>
<dbReference type="InterPro" id="IPR000515">
    <property type="entry name" value="MetI-like"/>
</dbReference>
<comment type="function">
    <text evidence="1">Part of the binding-protein-dependent transport system for phosphate; probably responsible for the translocation of the substrate across the membrane.</text>
</comment>
<keyword evidence="9 10" id="KW-0472">Membrane</keyword>
<dbReference type="PANTHER" id="PTHR42922:SF1">
    <property type="entry name" value="PHOSPHATE TRANSPORT SYSTEM PERMEASE PROTEIN PSTA"/>
    <property type="match status" value="1"/>
</dbReference>
<evidence type="ECO:0000256" key="9">
    <source>
        <dbReference type="ARBA" id="ARBA00023136"/>
    </source>
</evidence>
<feature type="domain" description="ABC transmembrane type-1" evidence="11">
    <location>
        <begin position="87"/>
        <end position="296"/>
    </location>
</feature>
<name>A0A1H1G5X1_9ACTN</name>
<dbReference type="OrthoDB" id="9775069at2"/>
<evidence type="ECO:0000256" key="6">
    <source>
        <dbReference type="ARBA" id="ARBA00022592"/>
    </source>
</evidence>
<dbReference type="SUPFAM" id="SSF161098">
    <property type="entry name" value="MetI-like"/>
    <property type="match status" value="1"/>
</dbReference>
<evidence type="ECO:0000256" key="1">
    <source>
        <dbReference type="ARBA" id="ARBA00003510"/>
    </source>
</evidence>
<dbReference type="GO" id="GO:0005315">
    <property type="term" value="F:phosphate transmembrane transporter activity"/>
    <property type="evidence" value="ECO:0007669"/>
    <property type="project" value="InterPro"/>
</dbReference>
<feature type="transmembrane region" description="Helical" evidence="10">
    <location>
        <begin position="203"/>
        <end position="224"/>
    </location>
</feature>
<proteinExistence type="inferred from homology"/>
<dbReference type="GO" id="GO:0005886">
    <property type="term" value="C:plasma membrane"/>
    <property type="evidence" value="ECO:0007669"/>
    <property type="project" value="UniProtKB-SubCell"/>
</dbReference>
<keyword evidence="4" id="KW-0813">Transport</keyword>
<reference evidence="13" key="1">
    <citation type="submission" date="2016-10" db="EMBL/GenBank/DDBJ databases">
        <authorList>
            <person name="Varghese N."/>
            <person name="Submissions S."/>
        </authorList>
    </citation>
    <scope>NUCLEOTIDE SEQUENCE [LARGE SCALE GENOMIC DNA]</scope>
    <source>
        <strain evidence="13">DSM 45459</strain>
    </source>
</reference>
<evidence type="ECO:0000313" key="12">
    <source>
        <dbReference type="EMBL" id="SDR08662.1"/>
    </source>
</evidence>
<evidence type="ECO:0000256" key="7">
    <source>
        <dbReference type="ARBA" id="ARBA00022692"/>
    </source>
</evidence>
<dbReference type="CDD" id="cd06261">
    <property type="entry name" value="TM_PBP2"/>
    <property type="match status" value="1"/>
</dbReference>
<evidence type="ECO:0000256" key="5">
    <source>
        <dbReference type="ARBA" id="ARBA00022475"/>
    </source>
</evidence>
<feature type="transmembrane region" description="Helical" evidence="10">
    <location>
        <begin position="127"/>
        <end position="148"/>
    </location>
</feature>
<feature type="transmembrane region" description="Helical" evidence="10">
    <location>
        <begin position="66"/>
        <end position="87"/>
    </location>
</feature>
<evidence type="ECO:0000259" key="11">
    <source>
        <dbReference type="PROSITE" id="PS50928"/>
    </source>
</evidence>
<sequence>MRTDTADIERPAKTPAFQQLSPGRKAKNHIATTLFALAFVVAVIPLLWVLFTLFRRGLVPMLNAEWWTHSFYGLLPNDFGGGIYHALVGTLEQTLVCALIAVPLGVCVGIFLIEYGRNSKLASTTTFMVDILSGLPSIVAGLFIYALWITTFGFDRSGFAVSLSLVLLMLPVVVRVTETMLMIVPDELREASYALGVPKWKTILKVVLPTSLSGILTGIILGLARVMGETAPLLILVGYSRAINFNLFDGPMASLPLTVYTARKTSTEAGEYRMWGAALTLVLLIMLINLIATLLSKLFAVKTK</sequence>
<organism evidence="12 13">
    <name type="scientific">Actinopolyspora saharensis</name>
    <dbReference type="NCBI Taxonomy" id="995062"/>
    <lineage>
        <taxon>Bacteria</taxon>
        <taxon>Bacillati</taxon>
        <taxon>Actinomycetota</taxon>
        <taxon>Actinomycetes</taxon>
        <taxon>Actinopolysporales</taxon>
        <taxon>Actinopolysporaceae</taxon>
        <taxon>Actinopolyspora</taxon>
    </lineage>
</organism>
<dbReference type="Pfam" id="PF00528">
    <property type="entry name" value="BPD_transp_1"/>
    <property type="match status" value="1"/>
</dbReference>
<evidence type="ECO:0000313" key="13">
    <source>
        <dbReference type="Proteomes" id="UP000199301"/>
    </source>
</evidence>
<accession>A0A1H1G5X1</accession>
<dbReference type="PANTHER" id="PTHR42922">
    <property type="entry name" value="PHOSPHATE TRANSPORT SYSTEM PERMEASE PROTEIN PSTA"/>
    <property type="match status" value="1"/>
</dbReference>